<dbReference type="PANTHER" id="PTHR10257">
    <property type="entry name" value="SERINE/THREONINE PROTEIN PHOSPHATASE 2A PP2A REGULATORY SUBUNIT B"/>
    <property type="match status" value="1"/>
</dbReference>
<evidence type="ECO:0000313" key="3">
    <source>
        <dbReference type="Proteomes" id="UP000481153"/>
    </source>
</evidence>
<feature type="region of interest" description="Disordered" evidence="1">
    <location>
        <begin position="35"/>
        <end position="179"/>
    </location>
</feature>
<dbReference type="EMBL" id="VJMJ01000153">
    <property type="protein sequence ID" value="KAF0730587.1"/>
    <property type="molecule type" value="Genomic_DNA"/>
</dbReference>
<accession>A0A6G0WT30</accession>
<evidence type="ECO:0000256" key="1">
    <source>
        <dbReference type="SAM" id="MobiDB-lite"/>
    </source>
</evidence>
<dbReference type="InterPro" id="IPR011989">
    <property type="entry name" value="ARM-like"/>
</dbReference>
<comment type="caution">
    <text evidence="2">The sequence shown here is derived from an EMBL/GenBank/DDBJ whole genome shotgun (WGS) entry which is preliminary data.</text>
</comment>
<dbReference type="SUPFAM" id="SSF48371">
    <property type="entry name" value="ARM repeat"/>
    <property type="match status" value="1"/>
</dbReference>
<dbReference type="Proteomes" id="UP000481153">
    <property type="component" value="Unassembled WGS sequence"/>
</dbReference>
<gene>
    <name evidence="2" type="ORF">Ae201684_012007</name>
</gene>
<dbReference type="GO" id="GO:0007165">
    <property type="term" value="P:signal transduction"/>
    <property type="evidence" value="ECO:0007669"/>
    <property type="project" value="InterPro"/>
</dbReference>
<protein>
    <submittedName>
        <fullName evidence="2">Uncharacterized protein</fullName>
    </submittedName>
</protein>
<feature type="compositionally biased region" description="Polar residues" evidence="1">
    <location>
        <begin position="35"/>
        <end position="48"/>
    </location>
</feature>
<feature type="compositionally biased region" description="Basic residues" evidence="1">
    <location>
        <begin position="142"/>
        <end position="155"/>
    </location>
</feature>
<keyword evidence="3" id="KW-1185">Reference proteome</keyword>
<name>A0A6G0WT30_9STRA</name>
<dbReference type="InterPro" id="IPR002554">
    <property type="entry name" value="PP2A_B56"/>
</dbReference>
<evidence type="ECO:0000313" key="2">
    <source>
        <dbReference type="EMBL" id="KAF0730587.1"/>
    </source>
</evidence>
<proteinExistence type="predicted"/>
<dbReference type="InterPro" id="IPR016024">
    <property type="entry name" value="ARM-type_fold"/>
</dbReference>
<dbReference type="AlphaFoldDB" id="A0A6G0WT30"/>
<reference evidence="2 3" key="1">
    <citation type="submission" date="2019-07" db="EMBL/GenBank/DDBJ databases">
        <title>Genomics analysis of Aphanomyces spp. identifies a new class of oomycete effector associated with host adaptation.</title>
        <authorList>
            <person name="Gaulin E."/>
        </authorList>
    </citation>
    <scope>NUCLEOTIDE SEQUENCE [LARGE SCALE GENOMIC DNA]</scope>
    <source>
        <strain evidence="2 3">ATCC 201684</strain>
    </source>
</reference>
<sequence length="542" mass="60050">MMAHAKPSREQPKQLDINANAASSLDSLRTSFASVQISGNHRPQTKLNPNAPVFSLPLTPSQHKASTATKKPRSREKPQVPRPPQPPTTKTKPRTATRKPKADEEAKPKRRPHVLQDGSRTVIGQRKKTPPPTTVPVNITYKKPKRKRQIGRRRSNSTGSSGSESDDDEAFPEPSISMKQSAFTDRLTLTVPQKRIPKRVTREAVVDTVFSALFASNKLPTNDDNTGSDSDAPNESFVKRGLAATLFKDGVQLNFNTSVSSSAALDQYITPTLIHSLVTEMRFEDFRTSSARLHILRAIHKHVPARRMHISQALVDATSLRLDYLNALHEQAHALGREVHPKNGSSSSFDHGHGWTEFLRYAVEHIALGGTDAKTILTNYARAWSHLCRAHYLDPQGTDKDELTGVAGQFVAYVPDMAWPLIRRLVGSGWPTRAPSHEIFAIRTLARLLMAAPRGSSKERTSALRAVFRQLVRCMSAPHVAVAKEALAFAGCQFVLVHYVQDSQDIYTTLSVGFHTTAKSHWNESIRTLASTQFDQILDFAA</sequence>
<feature type="compositionally biased region" description="Polar residues" evidence="1">
    <location>
        <begin position="58"/>
        <end position="69"/>
    </location>
</feature>
<dbReference type="Gene3D" id="1.25.10.10">
    <property type="entry name" value="Leucine-rich Repeat Variant"/>
    <property type="match status" value="1"/>
</dbReference>
<feature type="region of interest" description="Disordered" evidence="1">
    <location>
        <begin position="1"/>
        <end position="22"/>
    </location>
</feature>
<dbReference type="VEuPathDB" id="FungiDB:AeMF1_002363"/>
<dbReference type="GO" id="GO:0000159">
    <property type="term" value="C:protein phosphatase type 2A complex"/>
    <property type="evidence" value="ECO:0007669"/>
    <property type="project" value="InterPro"/>
</dbReference>
<dbReference type="GO" id="GO:0019888">
    <property type="term" value="F:protein phosphatase regulator activity"/>
    <property type="evidence" value="ECO:0007669"/>
    <property type="project" value="InterPro"/>
</dbReference>
<dbReference type="Pfam" id="PF01603">
    <property type="entry name" value="B56"/>
    <property type="match status" value="1"/>
</dbReference>
<dbReference type="PANTHER" id="PTHR10257:SF3">
    <property type="entry name" value="SERINE_THREONINE-PROTEIN PHOSPHATASE 2A 56 KDA REGULATORY SUBUNIT GAMMA ISOFORM"/>
    <property type="match status" value="1"/>
</dbReference>
<organism evidence="2 3">
    <name type="scientific">Aphanomyces euteiches</name>
    <dbReference type="NCBI Taxonomy" id="100861"/>
    <lineage>
        <taxon>Eukaryota</taxon>
        <taxon>Sar</taxon>
        <taxon>Stramenopiles</taxon>
        <taxon>Oomycota</taxon>
        <taxon>Saprolegniomycetes</taxon>
        <taxon>Saprolegniales</taxon>
        <taxon>Verrucalvaceae</taxon>
        <taxon>Aphanomyces</taxon>
    </lineage>
</organism>